<dbReference type="GO" id="GO:0043022">
    <property type="term" value="F:ribosome binding"/>
    <property type="evidence" value="ECO:0007669"/>
    <property type="project" value="TreeGrafter"/>
</dbReference>
<evidence type="ECO:0000256" key="1">
    <source>
        <dbReference type="ARBA" id="ARBA00004496"/>
    </source>
</evidence>
<feature type="domain" description="RRM" evidence="8">
    <location>
        <begin position="477"/>
        <end position="564"/>
    </location>
</feature>
<dbReference type="InterPro" id="IPR035979">
    <property type="entry name" value="RBD_domain_sf"/>
</dbReference>
<keyword evidence="3" id="KW-0963">Cytoplasm</keyword>
<dbReference type="GO" id="GO:0000900">
    <property type="term" value="F:mRNA regulatory element binding translation repressor activity"/>
    <property type="evidence" value="ECO:0007669"/>
    <property type="project" value="TreeGrafter"/>
</dbReference>
<gene>
    <name evidence="9" type="primary">Cpeb4</name>
    <name evidence="9" type="ORF">HIPICT_R05215</name>
</gene>
<keyword evidence="10" id="KW-1185">Reference proteome</keyword>
<dbReference type="CDD" id="cd12724">
    <property type="entry name" value="RRM1_CPEB2_like"/>
    <property type="match status" value="1"/>
</dbReference>
<organism evidence="9 10">
    <name type="scientific">Hippolais icterina</name>
    <name type="common">icterine warbler</name>
    <dbReference type="NCBI Taxonomy" id="68497"/>
    <lineage>
        <taxon>Eukaryota</taxon>
        <taxon>Metazoa</taxon>
        <taxon>Chordata</taxon>
        <taxon>Craniata</taxon>
        <taxon>Vertebrata</taxon>
        <taxon>Euteleostomi</taxon>
        <taxon>Archelosauria</taxon>
        <taxon>Archosauria</taxon>
        <taxon>Dinosauria</taxon>
        <taxon>Saurischia</taxon>
        <taxon>Theropoda</taxon>
        <taxon>Coelurosauria</taxon>
        <taxon>Aves</taxon>
        <taxon>Neognathae</taxon>
        <taxon>Neoaves</taxon>
        <taxon>Telluraves</taxon>
        <taxon>Australaves</taxon>
        <taxon>Passeriformes</taxon>
        <taxon>Sylvioidea</taxon>
        <taxon>Sylviidae</taxon>
        <taxon>Acrocephalinae</taxon>
        <taxon>Hippolais</taxon>
    </lineage>
</organism>
<keyword evidence="4" id="KW-0677">Repeat</keyword>
<evidence type="ECO:0000313" key="10">
    <source>
        <dbReference type="Proteomes" id="UP000527178"/>
    </source>
</evidence>
<dbReference type="InterPro" id="IPR034819">
    <property type="entry name" value="CPEB"/>
</dbReference>
<dbReference type="Pfam" id="PF16366">
    <property type="entry name" value="CEBP_ZZ"/>
    <property type="match status" value="1"/>
</dbReference>
<dbReference type="FunFam" id="3.30.70.330:FF:000008">
    <property type="entry name" value="Cytoplasmic polyadenylation element-binding 2 isoform X2"/>
    <property type="match status" value="1"/>
</dbReference>
<evidence type="ECO:0000256" key="2">
    <source>
        <dbReference type="ARBA" id="ARBA00010347"/>
    </source>
</evidence>
<dbReference type="PROSITE" id="PS50102">
    <property type="entry name" value="RRM"/>
    <property type="match status" value="2"/>
</dbReference>
<proteinExistence type="inferred from homology"/>
<comment type="caution">
    <text evidence="9">The sequence shown here is derived from an EMBL/GenBank/DDBJ whole genome shotgun (WGS) entry which is preliminary data.</text>
</comment>
<dbReference type="InterPro" id="IPR032296">
    <property type="entry name" value="CEBP_ZZ"/>
</dbReference>
<feature type="non-terminal residue" evidence="9">
    <location>
        <position position="734"/>
    </location>
</feature>
<dbReference type="InterPro" id="IPR000504">
    <property type="entry name" value="RRM_dom"/>
</dbReference>
<dbReference type="InterPro" id="IPR038446">
    <property type="entry name" value="CEBP_ZZ_sf"/>
</dbReference>
<dbReference type="EMBL" id="VWYN01012399">
    <property type="protein sequence ID" value="NXR49368.1"/>
    <property type="molecule type" value="Genomic_DNA"/>
</dbReference>
<feature type="region of interest" description="Disordered" evidence="7">
    <location>
        <begin position="218"/>
        <end position="319"/>
    </location>
</feature>
<name>A0A7L2LNM0_9SYLV</name>
<dbReference type="GO" id="GO:0005737">
    <property type="term" value="C:cytoplasm"/>
    <property type="evidence" value="ECO:0007669"/>
    <property type="project" value="UniProtKB-SubCell"/>
</dbReference>
<dbReference type="InterPro" id="IPR012677">
    <property type="entry name" value="Nucleotide-bd_a/b_plait_sf"/>
</dbReference>
<dbReference type="Gene3D" id="3.30.70.330">
    <property type="match status" value="2"/>
</dbReference>
<dbReference type="GO" id="GO:0008135">
    <property type="term" value="F:translation factor activity, RNA binding"/>
    <property type="evidence" value="ECO:0007669"/>
    <property type="project" value="TreeGrafter"/>
</dbReference>
<dbReference type="CDD" id="cd19757">
    <property type="entry name" value="Bbox1"/>
    <property type="match status" value="1"/>
</dbReference>
<dbReference type="PANTHER" id="PTHR12566">
    <property type="entry name" value="CYTOPLASMIC POLYADENYLATION ELEMENT BINDING PROTEIN CPEB"/>
    <property type="match status" value="1"/>
</dbReference>
<evidence type="ECO:0000256" key="3">
    <source>
        <dbReference type="ARBA" id="ARBA00022490"/>
    </source>
</evidence>
<evidence type="ECO:0000256" key="5">
    <source>
        <dbReference type="ARBA" id="ARBA00022884"/>
    </source>
</evidence>
<sequence length="734" mass="81089">MGDYGFGVLVQNNTGNKSAFPVRFHPHLQPPHHHQNATPSPAAFINNNTAANGSSAGSAWLFPAPAAHNIQDEILGSEKSKTQQQEKQESLEKQQLSPGQSQEAGMLSEPEKAKTEENQGDNSSENGNGKEKIRIESPVLTGFDYQEASGLGTSTQPLTSTASSLTGFSNWSAAIAPSSSTIINEDASFFHQGGVPTASANNGALLFQNFPHHVSPGFGGSFSPQIGPLSQHHPHHPHFQHHHNQHQQQRRSPASPHPPPFTHRNAAFNQLPHLANNLNKPPSPWSSYQSPSPTPSSWSPGGGGYGGWGGSQGRDHRRGLNGGITPLNSISPLKKNFASNHIQLQKYARPSSAFAPKSWMDDSLNRADNIFPFQDRTRTFDMHSLENSLIDIMRAENDSLKGKFRQRLFPAVNNWGEGPTENMRLQTYGRRRGQSSLFPMEDGFLDDGRGDQSLHSGLGSPHCFSHQNGERVERYSRKVFVGGLPPDIDEDEITASFRRFGPLIVDWPHKAESKSYFPPKGYAFLLFQDESSVQALIDACIEEDGKLYLCVSSPTIKDKPVQIRPWNLSDSDFVMDGSQPLDPRKTIFVGGVPRPLRAVELAMIMDRLYGGVCYAGIDTDPELKYPKGAGRVAFSNQQSYIAAISARFVQLQHGEIDKRVEVKPYVLDDQLCDECQGARCGGKFAPFFCANVTCLQYYCEYCWAAIHSRAGREFHKPLVKEGGDRPRHISFRWN</sequence>
<dbReference type="GO" id="GO:0005634">
    <property type="term" value="C:nucleus"/>
    <property type="evidence" value="ECO:0007669"/>
    <property type="project" value="TreeGrafter"/>
</dbReference>
<accession>A0A7L2LNM0</accession>
<dbReference type="Pfam" id="PF16367">
    <property type="entry name" value="RRM_7"/>
    <property type="match status" value="1"/>
</dbReference>
<evidence type="ECO:0000259" key="8">
    <source>
        <dbReference type="PROSITE" id="PS50102"/>
    </source>
</evidence>
<dbReference type="GO" id="GO:2000766">
    <property type="term" value="P:negative regulation of cytoplasmic translation"/>
    <property type="evidence" value="ECO:0007669"/>
    <property type="project" value="TreeGrafter"/>
</dbReference>
<dbReference type="AlphaFoldDB" id="A0A7L2LNM0"/>
<feature type="compositionally biased region" description="Low complexity" evidence="7">
    <location>
        <begin position="285"/>
        <end position="299"/>
    </location>
</feature>
<dbReference type="GO" id="GO:0045202">
    <property type="term" value="C:synapse"/>
    <property type="evidence" value="ECO:0007669"/>
    <property type="project" value="TreeGrafter"/>
</dbReference>
<feature type="compositionally biased region" description="Basic residues" evidence="7">
    <location>
        <begin position="232"/>
        <end position="249"/>
    </location>
</feature>
<dbReference type="GO" id="GO:0003730">
    <property type="term" value="F:mRNA 3'-UTR binding"/>
    <property type="evidence" value="ECO:0007669"/>
    <property type="project" value="InterPro"/>
</dbReference>
<feature type="region of interest" description="Disordered" evidence="7">
    <location>
        <begin position="78"/>
        <end position="133"/>
    </location>
</feature>
<feature type="region of interest" description="Disordered" evidence="7">
    <location>
        <begin position="25"/>
        <end position="49"/>
    </location>
</feature>
<dbReference type="GO" id="GO:0043005">
    <property type="term" value="C:neuron projection"/>
    <property type="evidence" value="ECO:0007669"/>
    <property type="project" value="TreeGrafter"/>
</dbReference>
<feature type="compositionally biased region" description="Basic residues" evidence="7">
    <location>
        <begin position="25"/>
        <end position="35"/>
    </location>
</feature>
<dbReference type="PANTHER" id="PTHR12566:SF2">
    <property type="entry name" value="CYTOPLASMIC POLYADENYLATION ELEMENT-BINDING PROTEIN 4"/>
    <property type="match status" value="1"/>
</dbReference>
<evidence type="ECO:0000256" key="4">
    <source>
        <dbReference type="ARBA" id="ARBA00022737"/>
    </source>
</evidence>
<evidence type="ECO:0000256" key="6">
    <source>
        <dbReference type="PROSITE-ProRule" id="PRU00176"/>
    </source>
</evidence>
<dbReference type="Gene3D" id="4.10.640.40">
    <property type="entry name" value="Cytoplasmic polyadenylation element-binding protein, ZZ domain"/>
    <property type="match status" value="1"/>
</dbReference>
<dbReference type="SMART" id="SM00360">
    <property type="entry name" value="RRM"/>
    <property type="match status" value="2"/>
</dbReference>
<dbReference type="CDD" id="cd12726">
    <property type="entry name" value="RRM2_CPEB2_like"/>
    <property type="match status" value="1"/>
</dbReference>
<feature type="compositionally biased region" description="Basic and acidic residues" evidence="7">
    <location>
        <begin position="78"/>
        <end position="92"/>
    </location>
</feature>
<dbReference type="FunFam" id="3.30.70.330:FF:000009">
    <property type="entry name" value="cytoplasmic polyadenylation element-binding protein 2 isoform X1"/>
    <property type="match status" value="1"/>
</dbReference>
<protein>
    <submittedName>
        <fullName evidence="9">CPEB4 protein</fullName>
    </submittedName>
</protein>
<feature type="compositionally biased region" description="Gly residues" evidence="7">
    <location>
        <begin position="300"/>
        <end position="312"/>
    </location>
</feature>
<evidence type="ECO:0000313" key="9">
    <source>
        <dbReference type="EMBL" id="NXR49368.1"/>
    </source>
</evidence>
<feature type="non-terminal residue" evidence="9">
    <location>
        <position position="1"/>
    </location>
</feature>
<dbReference type="Proteomes" id="UP000527178">
    <property type="component" value="Unassembled WGS sequence"/>
</dbReference>
<comment type="subcellular location">
    <subcellularLocation>
        <location evidence="1">Cytoplasm</location>
    </subcellularLocation>
</comment>
<dbReference type="FunFam" id="4.10.640.40:FF:000001">
    <property type="entry name" value="Cytoplasmic polyadenylation element-binding 2 isoform X2"/>
    <property type="match status" value="1"/>
</dbReference>
<comment type="similarity">
    <text evidence="2">Belongs to the RRM CPEB family.</text>
</comment>
<reference evidence="9 10" key="1">
    <citation type="submission" date="2019-09" db="EMBL/GenBank/DDBJ databases">
        <title>Bird 10,000 Genomes (B10K) Project - Family phase.</title>
        <authorList>
            <person name="Zhang G."/>
        </authorList>
    </citation>
    <scope>NUCLEOTIDE SEQUENCE [LARGE SCALE GENOMIC DNA]</scope>
    <source>
        <strain evidence="9">B10K-DU-002-18</strain>
        <tissue evidence="9">Muscle</tissue>
    </source>
</reference>
<feature type="domain" description="RRM" evidence="8">
    <location>
        <begin position="585"/>
        <end position="663"/>
    </location>
</feature>
<evidence type="ECO:0000256" key="7">
    <source>
        <dbReference type="SAM" id="MobiDB-lite"/>
    </source>
</evidence>
<dbReference type="SUPFAM" id="SSF54928">
    <property type="entry name" value="RNA-binding domain, RBD"/>
    <property type="match status" value="1"/>
</dbReference>
<keyword evidence="5 6" id="KW-0694">RNA-binding</keyword>